<dbReference type="Pfam" id="PF14748">
    <property type="entry name" value="P5CR_dimer"/>
    <property type="match status" value="1"/>
</dbReference>
<evidence type="ECO:0000256" key="8">
    <source>
        <dbReference type="ARBA" id="ARBA00050547"/>
    </source>
</evidence>
<dbReference type="GO" id="GO:0005737">
    <property type="term" value="C:cytoplasm"/>
    <property type="evidence" value="ECO:0007669"/>
    <property type="project" value="UniProtKB-SubCell"/>
</dbReference>
<accession>A0A1V4ID83</accession>
<dbReference type="PANTHER" id="PTHR11645">
    <property type="entry name" value="PYRROLINE-5-CARBOXYLATE REDUCTASE"/>
    <property type="match status" value="1"/>
</dbReference>
<evidence type="ECO:0000256" key="14">
    <source>
        <dbReference type="RuleBase" id="RU003903"/>
    </source>
</evidence>
<evidence type="ECO:0000313" key="18">
    <source>
        <dbReference type="Proteomes" id="UP000190080"/>
    </source>
</evidence>
<dbReference type="FunFam" id="3.40.50.720:FF:000105">
    <property type="entry name" value="Pyrroline-5-carboxylate reductase"/>
    <property type="match status" value="1"/>
</dbReference>
<dbReference type="EMBL" id="MZGV01000083">
    <property type="protein sequence ID" value="OPJ57477.1"/>
    <property type="molecule type" value="Genomic_DNA"/>
</dbReference>
<dbReference type="InterPro" id="IPR029036">
    <property type="entry name" value="P5CR_dimer"/>
</dbReference>
<comment type="subcellular location">
    <subcellularLocation>
        <location evidence="11">Cytoplasm</location>
    </subcellularLocation>
</comment>
<evidence type="ECO:0000256" key="11">
    <source>
        <dbReference type="HAMAP-Rule" id="MF_01925"/>
    </source>
</evidence>
<dbReference type="InterPro" id="IPR028939">
    <property type="entry name" value="P5C_Rdtase_cat_N"/>
</dbReference>
<evidence type="ECO:0000256" key="6">
    <source>
        <dbReference type="ARBA" id="ARBA00022857"/>
    </source>
</evidence>
<comment type="caution">
    <text evidence="17">The sequence shown here is derived from an EMBL/GenBank/DDBJ whole genome shotgun (WGS) entry which is preliminary data.</text>
</comment>
<sequence length="272" mass="28913">MDKKIGFIGCGNMGQAMIGGIIKSGLAKPENVIVADPNDSKLEDVKKDFNVNTTKSAVESSNFSDILILAVKPNSFSDLITEINSTITSDKIIVSIAAGISIGYLESAFGNDKKIIRVMPNTPALVGEGMSALCKNINISSDELNNVIEIFESFGKAEVIDEKLMDSIPAISGSSPAYVFMFIEALADGAVLRGMPRNKAYKFAAQAVLGSAKMVLETGEHPGSLKDKVCSPGGTTIDAVYTLERNNFRGTVIAAMESCTEKAIAMSNQNKK</sequence>
<evidence type="ECO:0000256" key="1">
    <source>
        <dbReference type="ARBA" id="ARBA00005205"/>
    </source>
</evidence>
<dbReference type="InterPro" id="IPR036291">
    <property type="entry name" value="NAD(P)-bd_dom_sf"/>
</dbReference>
<comment type="similarity">
    <text evidence="2 11 14">Belongs to the pyrroline-5-carboxylate reductase family.</text>
</comment>
<dbReference type="OrthoDB" id="9805754at2"/>
<dbReference type="EC" id="1.5.1.2" evidence="11 12"/>
<keyword evidence="18" id="KW-1185">Reference proteome</keyword>
<evidence type="ECO:0000256" key="3">
    <source>
        <dbReference type="ARBA" id="ARBA00022490"/>
    </source>
</evidence>
<feature type="domain" description="Pyrroline-5-carboxylate reductase dimerisation" evidence="16">
    <location>
        <begin position="162"/>
        <end position="264"/>
    </location>
</feature>
<dbReference type="UniPathway" id="UPA00098">
    <property type="reaction ID" value="UER00361"/>
</dbReference>
<evidence type="ECO:0000259" key="16">
    <source>
        <dbReference type="Pfam" id="PF14748"/>
    </source>
</evidence>
<evidence type="ECO:0000256" key="12">
    <source>
        <dbReference type="NCBIfam" id="TIGR00112"/>
    </source>
</evidence>
<reference evidence="17 18" key="1">
    <citation type="submission" date="2017-03" db="EMBL/GenBank/DDBJ databases">
        <title>Genome sequence of Clostridium oryzae DSM 28571.</title>
        <authorList>
            <person name="Poehlein A."/>
            <person name="Daniel R."/>
        </authorList>
    </citation>
    <scope>NUCLEOTIDE SEQUENCE [LARGE SCALE GENOMIC DNA]</scope>
    <source>
        <strain evidence="17 18">DSM 28571</strain>
    </source>
</reference>
<dbReference type="GO" id="GO:0055129">
    <property type="term" value="P:L-proline biosynthetic process"/>
    <property type="evidence" value="ECO:0007669"/>
    <property type="project" value="UniProtKB-UniRule"/>
</dbReference>
<keyword evidence="4 11" id="KW-0028">Amino-acid biosynthesis</keyword>
<keyword evidence="5 11" id="KW-0641">Proline biosynthesis</keyword>
<feature type="binding site" evidence="13">
    <location>
        <begin position="8"/>
        <end position="13"/>
    </location>
    <ligand>
        <name>NADP(+)</name>
        <dbReference type="ChEBI" id="CHEBI:58349"/>
    </ligand>
</feature>
<evidence type="ECO:0000259" key="15">
    <source>
        <dbReference type="Pfam" id="PF03807"/>
    </source>
</evidence>
<dbReference type="Gene3D" id="3.40.50.720">
    <property type="entry name" value="NAD(P)-binding Rossmann-like Domain"/>
    <property type="match status" value="1"/>
</dbReference>
<evidence type="ECO:0000256" key="13">
    <source>
        <dbReference type="PIRSR" id="PIRSR000193-1"/>
    </source>
</evidence>
<evidence type="ECO:0000256" key="2">
    <source>
        <dbReference type="ARBA" id="ARBA00005525"/>
    </source>
</evidence>
<dbReference type="Pfam" id="PF03807">
    <property type="entry name" value="F420_oxidored"/>
    <property type="match status" value="1"/>
</dbReference>
<dbReference type="FunFam" id="1.10.3730.10:FF:000001">
    <property type="entry name" value="Pyrroline-5-carboxylate reductase"/>
    <property type="match status" value="1"/>
</dbReference>
<evidence type="ECO:0000256" key="10">
    <source>
        <dbReference type="ARBA" id="ARBA00058118"/>
    </source>
</evidence>
<evidence type="ECO:0000313" key="17">
    <source>
        <dbReference type="EMBL" id="OPJ57477.1"/>
    </source>
</evidence>
<protein>
    <recommendedName>
        <fullName evidence="11 12">Pyrroline-5-carboxylate reductase</fullName>
        <shortName evidence="11">P5C reductase</shortName>
        <shortName evidence="11">P5CR</shortName>
        <ecNumber evidence="11 12">1.5.1.2</ecNumber>
    </recommendedName>
    <alternativeName>
        <fullName evidence="11">PCA reductase</fullName>
    </alternativeName>
</protein>
<dbReference type="PROSITE" id="PS00521">
    <property type="entry name" value="P5CR"/>
    <property type="match status" value="1"/>
</dbReference>
<keyword evidence="7 11" id="KW-0560">Oxidoreductase</keyword>
<comment type="catalytic activity">
    <reaction evidence="9 11 14">
        <text>L-proline + NADP(+) = (S)-1-pyrroline-5-carboxylate + NADPH + 2 H(+)</text>
        <dbReference type="Rhea" id="RHEA:14109"/>
        <dbReference type="ChEBI" id="CHEBI:15378"/>
        <dbReference type="ChEBI" id="CHEBI:17388"/>
        <dbReference type="ChEBI" id="CHEBI:57783"/>
        <dbReference type="ChEBI" id="CHEBI:58349"/>
        <dbReference type="ChEBI" id="CHEBI:60039"/>
        <dbReference type="EC" id="1.5.1.2"/>
    </reaction>
</comment>
<proteinExistence type="inferred from homology"/>
<comment type="function">
    <text evidence="10 11">Catalyzes the reduction of 1-pyrroline-5-carboxylate (PCA) to L-proline.</text>
</comment>
<feature type="domain" description="Pyrroline-5-carboxylate reductase catalytic N-terminal" evidence="15">
    <location>
        <begin position="4"/>
        <end position="99"/>
    </location>
</feature>
<evidence type="ECO:0000256" key="9">
    <source>
        <dbReference type="ARBA" id="ARBA00052690"/>
    </source>
</evidence>
<dbReference type="PIRSF" id="PIRSF000193">
    <property type="entry name" value="Pyrrol-5-carb_rd"/>
    <property type="match status" value="1"/>
</dbReference>
<dbReference type="SUPFAM" id="SSF51735">
    <property type="entry name" value="NAD(P)-binding Rossmann-fold domains"/>
    <property type="match status" value="1"/>
</dbReference>
<dbReference type="Gene3D" id="1.10.3730.10">
    <property type="entry name" value="ProC C-terminal domain-like"/>
    <property type="match status" value="1"/>
</dbReference>
<dbReference type="RefSeq" id="WP_079427992.1">
    <property type="nucleotide sequence ID" value="NZ_MZGV01000083.1"/>
</dbReference>
<dbReference type="GO" id="GO:0004735">
    <property type="term" value="F:pyrroline-5-carboxylate reductase activity"/>
    <property type="evidence" value="ECO:0007669"/>
    <property type="project" value="UniProtKB-UniRule"/>
</dbReference>
<dbReference type="SUPFAM" id="SSF48179">
    <property type="entry name" value="6-phosphogluconate dehydrogenase C-terminal domain-like"/>
    <property type="match status" value="1"/>
</dbReference>
<gene>
    <name evidence="11 17" type="primary">proC</name>
    <name evidence="17" type="ORF">CLORY_40810</name>
</gene>
<dbReference type="Proteomes" id="UP000190080">
    <property type="component" value="Unassembled WGS sequence"/>
</dbReference>
<feature type="binding site" evidence="13">
    <location>
        <begin position="70"/>
        <end position="73"/>
    </location>
    <ligand>
        <name>NADP(+)</name>
        <dbReference type="ChEBI" id="CHEBI:58349"/>
    </ligand>
</feature>
<keyword evidence="6 11" id="KW-0521">NADP</keyword>
<dbReference type="InterPro" id="IPR008927">
    <property type="entry name" value="6-PGluconate_DH-like_C_sf"/>
</dbReference>
<comment type="catalytic activity">
    <reaction evidence="8 11">
        <text>L-proline + NAD(+) = (S)-1-pyrroline-5-carboxylate + NADH + 2 H(+)</text>
        <dbReference type="Rhea" id="RHEA:14105"/>
        <dbReference type="ChEBI" id="CHEBI:15378"/>
        <dbReference type="ChEBI" id="CHEBI:17388"/>
        <dbReference type="ChEBI" id="CHEBI:57540"/>
        <dbReference type="ChEBI" id="CHEBI:57945"/>
        <dbReference type="ChEBI" id="CHEBI:60039"/>
        <dbReference type="EC" id="1.5.1.2"/>
    </reaction>
</comment>
<dbReference type="AlphaFoldDB" id="A0A1V4ID83"/>
<dbReference type="STRING" id="1450648.CLORY_40810"/>
<keyword evidence="3 11" id="KW-0963">Cytoplasm</keyword>
<dbReference type="PANTHER" id="PTHR11645:SF0">
    <property type="entry name" value="PYRROLINE-5-CARBOXYLATE REDUCTASE 3"/>
    <property type="match status" value="1"/>
</dbReference>
<dbReference type="NCBIfam" id="TIGR00112">
    <property type="entry name" value="proC"/>
    <property type="match status" value="1"/>
</dbReference>
<evidence type="ECO:0000256" key="5">
    <source>
        <dbReference type="ARBA" id="ARBA00022650"/>
    </source>
</evidence>
<comment type="pathway">
    <text evidence="1 11 14">Amino-acid biosynthesis; L-proline biosynthesis; L-proline from L-glutamate 5-semialdehyde: step 1/1.</text>
</comment>
<evidence type="ECO:0000256" key="7">
    <source>
        <dbReference type="ARBA" id="ARBA00023002"/>
    </source>
</evidence>
<dbReference type="InterPro" id="IPR053790">
    <property type="entry name" value="P5CR-like_CS"/>
</dbReference>
<dbReference type="InterPro" id="IPR000304">
    <property type="entry name" value="Pyrroline-COOH_reductase"/>
</dbReference>
<name>A0A1V4ID83_9CLOT</name>
<organism evidence="17 18">
    <name type="scientific">Clostridium oryzae</name>
    <dbReference type="NCBI Taxonomy" id="1450648"/>
    <lineage>
        <taxon>Bacteria</taxon>
        <taxon>Bacillati</taxon>
        <taxon>Bacillota</taxon>
        <taxon>Clostridia</taxon>
        <taxon>Eubacteriales</taxon>
        <taxon>Clostridiaceae</taxon>
        <taxon>Clostridium</taxon>
    </lineage>
</organism>
<dbReference type="HAMAP" id="MF_01925">
    <property type="entry name" value="P5C_reductase"/>
    <property type="match status" value="1"/>
</dbReference>
<evidence type="ECO:0000256" key="4">
    <source>
        <dbReference type="ARBA" id="ARBA00022605"/>
    </source>
</evidence>